<evidence type="ECO:0000313" key="15">
    <source>
        <dbReference type="Proteomes" id="UP000289794"/>
    </source>
</evidence>
<dbReference type="SUPFAM" id="SSF55874">
    <property type="entry name" value="ATPase domain of HSP90 chaperone/DNA topoisomerase II/histidine kinase"/>
    <property type="match status" value="1"/>
</dbReference>
<dbReference type="InterPro" id="IPR003661">
    <property type="entry name" value="HisK_dim/P_dom"/>
</dbReference>
<accession>A0A4V0Z7Y0</accession>
<dbReference type="PROSITE" id="PS50109">
    <property type="entry name" value="HIS_KIN"/>
    <property type="match status" value="1"/>
</dbReference>
<comment type="catalytic activity">
    <reaction evidence="1">
        <text>ATP + protein L-histidine = ADP + protein N-phospho-L-histidine.</text>
        <dbReference type="EC" id="2.7.13.3"/>
    </reaction>
</comment>
<evidence type="ECO:0000259" key="12">
    <source>
        <dbReference type="PROSITE" id="PS50109"/>
    </source>
</evidence>
<feature type="domain" description="Histidine kinase" evidence="12">
    <location>
        <begin position="171"/>
        <end position="384"/>
    </location>
</feature>
<dbReference type="FunFam" id="1.10.287.130:FF:000001">
    <property type="entry name" value="Two-component sensor histidine kinase"/>
    <property type="match status" value="1"/>
</dbReference>
<dbReference type="EMBL" id="CP035945">
    <property type="protein sequence ID" value="QBE98368.1"/>
    <property type="molecule type" value="Genomic_DNA"/>
</dbReference>
<evidence type="ECO:0000256" key="11">
    <source>
        <dbReference type="SAM" id="Phobius"/>
    </source>
</evidence>
<dbReference type="Gene3D" id="6.10.340.10">
    <property type="match status" value="1"/>
</dbReference>
<dbReference type="CDD" id="cd00082">
    <property type="entry name" value="HisKA"/>
    <property type="match status" value="1"/>
</dbReference>
<gene>
    <name evidence="14" type="primary">cusS</name>
    <name evidence="14" type="ORF">PMF13cell1_03934</name>
</gene>
<evidence type="ECO:0000256" key="8">
    <source>
        <dbReference type="ARBA" id="ARBA00022989"/>
    </source>
</evidence>
<evidence type="ECO:0000256" key="2">
    <source>
        <dbReference type="ARBA" id="ARBA00004370"/>
    </source>
</evidence>
<dbReference type="FunFam" id="3.30.565.10:FF:000006">
    <property type="entry name" value="Sensor histidine kinase WalK"/>
    <property type="match status" value="1"/>
</dbReference>
<dbReference type="Proteomes" id="UP000289794">
    <property type="component" value="Chromosome"/>
</dbReference>
<dbReference type="CDD" id="cd00075">
    <property type="entry name" value="HATPase"/>
    <property type="match status" value="1"/>
</dbReference>
<dbReference type="SMART" id="SM00388">
    <property type="entry name" value="HisKA"/>
    <property type="match status" value="1"/>
</dbReference>
<evidence type="ECO:0000256" key="7">
    <source>
        <dbReference type="ARBA" id="ARBA00022777"/>
    </source>
</evidence>
<evidence type="ECO:0000256" key="4">
    <source>
        <dbReference type="ARBA" id="ARBA00022553"/>
    </source>
</evidence>
<dbReference type="CDD" id="cd06225">
    <property type="entry name" value="HAMP"/>
    <property type="match status" value="1"/>
</dbReference>
<evidence type="ECO:0000256" key="1">
    <source>
        <dbReference type="ARBA" id="ARBA00000085"/>
    </source>
</evidence>
<dbReference type="Pfam" id="PF00512">
    <property type="entry name" value="HisKA"/>
    <property type="match status" value="1"/>
</dbReference>
<dbReference type="PANTHER" id="PTHR45436">
    <property type="entry name" value="SENSOR HISTIDINE KINASE YKOH"/>
    <property type="match status" value="1"/>
</dbReference>
<dbReference type="Pfam" id="PF00672">
    <property type="entry name" value="HAMP"/>
    <property type="match status" value="1"/>
</dbReference>
<dbReference type="GO" id="GO:0005886">
    <property type="term" value="C:plasma membrane"/>
    <property type="evidence" value="ECO:0007669"/>
    <property type="project" value="TreeGrafter"/>
</dbReference>
<dbReference type="InterPro" id="IPR003660">
    <property type="entry name" value="HAMP_dom"/>
</dbReference>
<keyword evidence="4" id="KW-0597">Phosphoprotein</keyword>
<dbReference type="InterPro" id="IPR036890">
    <property type="entry name" value="HATPase_C_sf"/>
</dbReference>
<evidence type="ECO:0000256" key="6">
    <source>
        <dbReference type="ARBA" id="ARBA00022692"/>
    </source>
</evidence>
<evidence type="ECO:0000256" key="3">
    <source>
        <dbReference type="ARBA" id="ARBA00012438"/>
    </source>
</evidence>
<keyword evidence="5 14" id="KW-0808">Transferase</keyword>
<keyword evidence="10 11" id="KW-0472">Membrane</keyword>
<dbReference type="KEGG" id="bpro:PMF13cell1_03934"/>
<feature type="transmembrane region" description="Helical" evidence="11">
    <location>
        <begin position="91"/>
        <end position="113"/>
    </location>
</feature>
<dbReference type="PROSITE" id="PS50885">
    <property type="entry name" value="HAMP"/>
    <property type="match status" value="1"/>
</dbReference>
<dbReference type="GO" id="GO:0000155">
    <property type="term" value="F:phosphorelay sensor kinase activity"/>
    <property type="evidence" value="ECO:0007669"/>
    <property type="project" value="InterPro"/>
</dbReference>
<evidence type="ECO:0000256" key="10">
    <source>
        <dbReference type="ARBA" id="ARBA00023136"/>
    </source>
</evidence>
<comment type="subcellular location">
    <subcellularLocation>
        <location evidence="2">Membrane</location>
    </subcellularLocation>
</comment>
<keyword evidence="7 14" id="KW-0418">Kinase</keyword>
<evidence type="ECO:0000256" key="9">
    <source>
        <dbReference type="ARBA" id="ARBA00023012"/>
    </source>
</evidence>
<dbReference type="InterPro" id="IPR003594">
    <property type="entry name" value="HATPase_dom"/>
</dbReference>
<feature type="transmembrane region" description="Helical" evidence="11">
    <location>
        <begin position="12"/>
        <end position="32"/>
    </location>
</feature>
<dbReference type="InterPro" id="IPR050428">
    <property type="entry name" value="TCS_sensor_his_kinase"/>
</dbReference>
<dbReference type="Pfam" id="PF02518">
    <property type="entry name" value="HATPase_c"/>
    <property type="match status" value="1"/>
</dbReference>
<keyword evidence="9" id="KW-0902">Two-component regulatory system</keyword>
<dbReference type="Gene3D" id="1.10.287.130">
    <property type="match status" value="1"/>
</dbReference>
<dbReference type="InterPro" id="IPR036097">
    <property type="entry name" value="HisK_dim/P_sf"/>
</dbReference>
<sequence>MIRKISLRLRVTLITAFILSAFCMVLTFSSVYNANRYIVGPVLDTYRDMTIPGVQDFGVDSPNYAYNSGMEQTMPDVTLKNGADGFTAASYFSMAIAVLAGSLLVYFLSGYALRPIKELSMRIEKITEKELSTQLPKLETNDELQTLSESFNLMLKRLEAAFQREKRFTSDAAHELKTPLTVINTNLDVFYMNADPTKEQYQNTLAVIKKQANRMTALVEDLFAMSSMNRYKVEDVIEISGLVRETAQELDIFLDEKSLTLTVDTQECLVLANAIILKQAISNLIENAIKYNKNGGFIKVQVKNRSDQCQIIVRDSGIGIPPEKAVHIFEPFYRVDTSRSREIGGAGLGLAITKDIVQQHGGTICYQACDTGGSCFMITLPKAE</sequence>
<dbReference type="SUPFAM" id="SSF158472">
    <property type="entry name" value="HAMP domain-like"/>
    <property type="match status" value="1"/>
</dbReference>
<protein>
    <recommendedName>
        <fullName evidence="3">histidine kinase</fullName>
        <ecNumber evidence="3">2.7.13.3</ecNumber>
    </recommendedName>
</protein>
<dbReference type="AlphaFoldDB" id="A0A4V0Z7Y0"/>
<dbReference type="PANTHER" id="PTHR45436:SF5">
    <property type="entry name" value="SENSOR HISTIDINE KINASE TRCS"/>
    <property type="match status" value="1"/>
</dbReference>
<dbReference type="InterPro" id="IPR005467">
    <property type="entry name" value="His_kinase_dom"/>
</dbReference>
<dbReference type="InterPro" id="IPR004358">
    <property type="entry name" value="Sig_transdc_His_kin-like_C"/>
</dbReference>
<dbReference type="EC" id="2.7.13.3" evidence="3"/>
<dbReference type="SUPFAM" id="SSF47384">
    <property type="entry name" value="Homodimeric domain of signal transducing histidine kinase"/>
    <property type="match status" value="1"/>
</dbReference>
<keyword evidence="6 11" id="KW-0812">Transmembrane</keyword>
<dbReference type="PRINTS" id="PR00344">
    <property type="entry name" value="BCTRLSENSOR"/>
</dbReference>
<name>A0A4V0Z7Y0_9FIRM</name>
<dbReference type="RefSeq" id="WP_029469022.1">
    <property type="nucleotide sequence ID" value="NZ_CP035945.1"/>
</dbReference>
<organism evidence="14 15">
    <name type="scientific">Blautia producta</name>
    <dbReference type="NCBI Taxonomy" id="33035"/>
    <lineage>
        <taxon>Bacteria</taxon>
        <taxon>Bacillati</taxon>
        <taxon>Bacillota</taxon>
        <taxon>Clostridia</taxon>
        <taxon>Lachnospirales</taxon>
        <taxon>Lachnospiraceae</taxon>
        <taxon>Blautia</taxon>
    </lineage>
</organism>
<evidence type="ECO:0000256" key="5">
    <source>
        <dbReference type="ARBA" id="ARBA00022679"/>
    </source>
</evidence>
<evidence type="ECO:0000259" key="13">
    <source>
        <dbReference type="PROSITE" id="PS50885"/>
    </source>
</evidence>
<proteinExistence type="predicted"/>
<dbReference type="SMART" id="SM00304">
    <property type="entry name" value="HAMP"/>
    <property type="match status" value="1"/>
</dbReference>
<keyword evidence="8 11" id="KW-1133">Transmembrane helix</keyword>
<feature type="domain" description="HAMP" evidence="13">
    <location>
        <begin position="110"/>
        <end position="163"/>
    </location>
</feature>
<reference evidence="14 15" key="1">
    <citation type="submission" date="2019-01" db="EMBL/GenBank/DDBJ databases">
        <title>PMF-metabolizing Aryl O-demethylase.</title>
        <authorList>
            <person name="Kim M."/>
        </authorList>
    </citation>
    <scope>NUCLEOTIDE SEQUENCE [LARGE SCALE GENOMIC DNA]</scope>
    <source>
        <strain evidence="14 15">PMF1</strain>
    </source>
</reference>
<evidence type="ECO:0000313" key="14">
    <source>
        <dbReference type="EMBL" id="QBE98368.1"/>
    </source>
</evidence>
<dbReference type="SMART" id="SM00387">
    <property type="entry name" value="HATPase_c"/>
    <property type="match status" value="1"/>
</dbReference>
<dbReference type="Gene3D" id="3.30.565.10">
    <property type="entry name" value="Histidine kinase-like ATPase, C-terminal domain"/>
    <property type="match status" value="1"/>
</dbReference>